<name>A0A0G2HUV2_9EURO</name>
<accession>A0A0G2HUV2</accession>
<gene>
    <name evidence="1" type="ORF">EMCG_03560</name>
</gene>
<evidence type="ECO:0000313" key="1">
    <source>
        <dbReference type="EMBL" id="KKZ61957.1"/>
    </source>
</evidence>
<dbReference type="Proteomes" id="UP000034164">
    <property type="component" value="Unassembled WGS sequence"/>
</dbReference>
<dbReference type="VEuPathDB" id="FungiDB:EMCG_03560"/>
<organism evidence="1 2">
    <name type="scientific">[Emmonsia] crescens</name>
    <dbReference type="NCBI Taxonomy" id="73230"/>
    <lineage>
        <taxon>Eukaryota</taxon>
        <taxon>Fungi</taxon>
        <taxon>Dikarya</taxon>
        <taxon>Ascomycota</taxon>
        <taxon>Pezizomycotina</taxon>
        <taxon>Eurotiomycetes</taxon>
        <taxon>Eurotiomycetidae</taxon>
        <taxon>Onygenales</taxon>
        <taxon>Ajellomycetaceae</taxon>
        <taxon>Emergomyces</taxon>
    </lineage>
</organism>
<dbReference type="AlphaFoldDB" id="A0A0G2HUV2"/>
<dbReference type="EMBL" id="LCZI01001200">
    <property type="protein sequence ID" value="KKZ61957.1"/>
    <property type="molecule type" value="Genomic_DNA"/>
</dbReference>
<proteinExistence type="predicted"/>
<sequence>MRERTSSLTNTFAYFNQLNSLPIIWECQGRDNSTILKFGKSLSHVISHQGSWVGNFAGRKSNENKSKAYVEITYIAHCLDSNAGGYLCASSAAVKPVKG</sequence>
<evidence type="ECO:0000313" key="2">
    <source>
        <dbReference type="Proteomes" id="UP000034164"/>
    </source>
</evidence>
<protein>
    <submittedName>
        <fullName evidence="1">Uncharacterized protein</fullName>
    </submittedName>
</protein>
<comment type="caution">
    <text evidence="1">The sequence shown here is derived from an EMBL/GenBank/DDBJ whole genome shotgun (WGS) entry which is preliminary data.</text>
</comment>
<reference evidence="2" key="1">
    <citation type="journal article" date="2015" name="PLoS Genet.">
        <title>The dynamic genome and transcriptome of the human fungal pathogen Blastomyces and close relative Emmonsia.</title>
        <authorList>
            <person name="Munoz J.F."/>
            <person name="Gauthier G.M."/>
            <person name="Desjardins C.A."/>
            <person name="Gallo J.E."/>
            <person name="Holder J."/>
            <person name="Sullivan T.D."/>
            <person name="Marty A.J."/>
            <person name="Carmen J.C."/>
            <person name="Chen Z."/>
            <person name="Ding L."/>
            <person name="Gujja S."/>
            <person name="Magrini V."/>
            <person name="Misas E."/>
            <person name="Mitreva M."/>
            <person name="Priest M."/>
            <person name="Saif S."/>
            <person name="Whiston E.A."/>
            <person name="Young S."/>
            <person name="Zeng Q."/>
            <person name="Goldman W.E."/>
            <person name="Mardis E.R."/>
            <person name="Taylor J.W."/>
            <person name="McEwen J.G."/>
            <person name="Clay O.K."/>
            <person name="Klein B.S."/>
            <person name="Cuomo C.A."/>
        </authorList>
    </citation>
    <scope>NUCLEOTIDE SEQUENCE [LARGE SCALE GENOMIC DNA]</scope>
    <source>
        <strain evidence="2">UAMH 3008</strain>
    </source>
</reference>